<dbReference type="InterPro" id="IPR045111">
    <property type="entry name" value="Vps41/Vps8"/>
</dbReference>
<dbReference type="GO" id="GO:0006623">
    <property type="term" value="P:protein targeting to vacuole"/>
    <property type="evidence" value="ECO:0007669"/>
    <property type="project" value="InterPro"/>
</dbReference>
<evidence type="ECO:0000256" key="2">
    <source>
        <dbReference type="ARBA" id="ARBA00022771"/>
    </source>
</evidence>
<dbReference type="PANTHER" id="PTHR12616:SF8">
    <property type="entry name" value="VACUOLAR PROTEIN SORTING-ASSOCIATED PROTEIN 8 HOMOLOG"/>
    <property type="match status" value="1"/>
</dbReference>
<keyword evidence="2 4" id="KW-0863">Zinc-finger</keyword>
<keyword evidence="3" id="KW-0862">Zinc</keyword>
<dbReference type="PROSITE" id="PS50089">
    <property type="entry name" value="ZF_RING_2"/>
    <property type="match status" value="1"/>
</dbReference>
<comment type="caution">
    <text evidence="7">The sequence shown here is derived from an EMBL/GenBank/DDBJ whole genome shotgun (WGS) entry which is preliminary data.</text>
</comment>
<dbReference type="InterPro" id="IPR036322">
    <property type="entry name" value="WD40_repeat_dom_sf"/>
</dbReference>
<evidence type="ECO:0000313" key="7">
    <source>
        <dbReference type="EMBL" id="KAK9752370.1"/>
    </source>
</evidence>
<accession>A0AAW1N1T4</accession>
<dbReference type="InterPro" id="IPR015943">
    <property type="entry name" value="WD40/YVTN_repeat-like_dom_sf"/>
</dbReference>
<reference evidence="7 8" key="1">
    <citation type="journal article" date="2024" name="BMC Genomics">
        <title>De novo assembly and annotation of Popillia japonica's genome with initial clues to its potential as an invasive pest.</title>
        <authorList>
            <person name="Cucini C."/>
            <person name="Boschi S."/>
            <person name="Funari R."/>
            <person name="Cardaioli E."/>
            <person name="Iannotti N."/>
            <person name="Marturano G."/>
            <person name="Paoli F."/>
            <person name="Bruttini M."/>
            <person name="Carapelli A."/>
            <person name="Frati F."/>
            <person name="Nardi F."/>
        </authorList>
    </citation>
    <scope>NUCLEOTIDE SEQUENCE [LARGE SCALE GENOMIC DNA]</scope>
    <source>
        <strain evidence="7">DMR45628</strain>
    </source>
</reference>
<keyword evidence="2 4" id="KW-0479">Metal-binding</keyword>
<dbReference type="Pfam" id="PF23410">
    <property type="entry name" value="Beta-prop_VPS8"/>
    <property type="match status" value="2"/>
</dbReference>
<organism evidence="7 8">
    <name type="scientific">Popillia japonica</name>
    <name type="common">Japanese beetle</name>
    <dbReference type="NCBI Taxonomy" id="7064"/>
    <lineage>
        <taxon>Eukaryota</taxon>
        <taxon>Metazoa</taxon>
        <taxon>Ecdysozoa</taxon>
        <taxon>Arthropoda</taxon>
        <taxon>Hexapoda</taxon>
        <taxon>Insecta</taxon>
        <taxon>Pterygota</taxon>
        <taxon>Neoptera</taxon>
        <taxon>Endopterygota</taxon>
        <taxon>Coleoptera</taxon>
        <taxon>Polyphaga</taxon>
        <taxon>Scarabaeiformia</taxon>
        <taxon>Scarabaeidae</taxon>
        <taxon>Rutelinae</taxon>
        <taxon>Popillia</taxon>
    </lineage>
</organism>
<feature type="domain" description="RING-type" evidence="6">
    <location>
        <begin position="1109"/>
        <end position="1155"/>
    </location>
</feature>
<dbReference type="GO" id="GO:0034058">
    <property type="term" value="P:endosomal vesicle fusion"/>
    <property type="evidence" value="ECO:0007669"/>
    <property type="project" value="TreeGrafter"/>
</dbReference>
<dbReference type="GO" id="GO:0030897">
    <property type="term" value="C:HOPS complex"/>
    <property type="evidence" value="ECO:0007669"/>
    <property type="project" value="TreeGrafter"/>
</dbReference>
<dbReference type="InterPro" id="IPR001841">
    <property type="entry name" value="Znf_RING"/>
</dbReference>
<dbReference type="Gene3D" id="2.130.10.10">
    <property type="entry name" value="YVTN repeat-like/Quinoprotein amine dehydrogenase"/>
    <property type="match status" value="1"/>
</dbReference>
<evidence type="ECO:0000313" key="8">
    <source>
        <dbReference type="Proteomes" id="UP001458880"/>
    </source>
</evidence>
<dbReference type="SUPFAM" id="SSF50978">
    <property type="entry name" value="WD40 repeat-like"/>
    <property type="match status" value="1"/>
</dbReference>
<dbReference type="Pfam" id="PF23556">
    <property type="entry name" value="TPR_Vps41"/>
    <property type="match status" value="1"/>
</dbReference>
<dbReference type="PANTHER" id="PTHR12616">
    <property type="entry name" value="VACUOLAR PROTEIN SORTING VPS41"/>
    <property type="match status" value="1"/>
</dbReference>
<dbReference type="Gene3D" id="3.30.40.10">
    <property type="entry name" value="Zinc/RING finger domain, C3HC4 (zinc finger)"/>
    <property type="match status" value="1"/>
</dbReference>
<sequence length="1217" mass="136540">MGSETDEILIEDSDESLLDIKELNDIEYDIPPAIPPSLETILWDMESEEGSDNTSLHSLQSLMVKFRSLLYHCILQGISAQVSSASERVGAGLPTVVTNSLKYVAIGTSHGYILAFDSEQKLCWCCHDMMTNDQGAISALAFNLDSTRLLVGYERGYISMVDALSGDVIRRLPDAHAPQSAVLQLRFTSLNSLALCGDSSGCVFLLTFGRRLGVRVSDSKCLFSGARGEVCCFEPLVHGQELLGNHLVVAMATLSKVIVITIKPKLRVLFSQSAISQITYLFTIIVMAVGTSSNRIRVSGLRQVRLPYTLAALHWLGPRHLAILDTSENLRLIEVRTQRELEILELTSAGLVYSSAHFKALAIGGGVSEAFALAGERACYNSLSSRGEQLLVLGTKAVHMVKLRTWHERLMYLSDQGRWSEALNLAAEEGIHREKSTAALLERYLENLDKQQTDKDSLTAAINCCVKLKKTDLLCNELWDASILFYSDLLCNELWDAISKDQHHQDWFFVLLSDHINSGSLYFLSPSVTQALVAYLEPRDIETLESVLLSLDLSCLDLHQVLRICKEKKLYNAWIHITTKAIGDYTGPLIEFLSELSPENHRLGNTMLVYVLSCLTGLGYPKGKIPENDVARVKSDVLRCLETIHSINSDENEPKYPYLRALLKYNTRELLNVVEIAFNEEEFTGEMGLLQRERLIHILMQIVVVPDFDATQVINLACFICRLITSNNLTLEGDILNEVMKSLTHTLAENLSFRDHSEREQAWLDFLNAGRLSCFTLEEMLQMALDSKCYRIAEFIYEQQKEYSNILECYLKDDVRKTEVFEFIYEQQKEYSNILECYLKDDVRKTEVFGYILTYINVSERCVQEQCIVNFKDLVKVNSKKTADLVIEHFPNLVEELFVSIDNQDDLQYPFLAEIVYSDIKIPPRIAEKYLELLCIRDPSYVVGYVRLGLCRVEEALKITEKHGIPAATAILLEQMGEWSQALQLLLDSRMGNEAVELCVRGGEHLDSKSAQNLWLELVKNSNGDGAMSPRQLLHAAAPHVPPAQLLELVSDASFGDIKVLLEGIMADYTHDISMLTTTLKLLGKDLHQGLAKALFNSGKAIAVSSPICNLCQQPLLRAYPSDEEKQVSLWGCGHCFHSGCFNVNKDTNTCPLCRTSASRMGSPKSKKKLHLNNKSNTCPLCRTSASRMGSPKSKKKLHLNNKFPPARVRPDLEGHF</sequence>
<protein>
    <submittedName>
        <fullName evidence="7">Golgi CORVET complex core vacuolar protein 8</fullName>
    </submittedName>
</protein>
<dbReference type="GO" id="GO:0008270">
    <property type="term" value="F:zinc ion binding"/>
    <property type="evidence" value="ECO:0007669"/>
    <property type="project" value="UniProtKB-KW"/>
</dbReference>
<dbReference type="SUPFAM" id="SSF57850">
    <property type="entry name" value="RING/U-box"/>
    <property type="match status" value="1"/>
</dbReference>
<keyword evidence="8" id="KW-1185">Reference proteome</keyword>
<dbReference type="EMBL" id="JASPKY010000021">
    <property type="protein sequence ID" value="KAK9752370.1"/>
    <property type="molecule type" value="Genomic_DNA"/>
</dbReference>
<feature type="region of interest" description="Disordered" evidence="5">
    <location>
        <begin position="1184"/>
        <end position="1217"/>
    </location>
</feature>
<dbReference type="Proteomes" id="UP001458880">
    <property type="component" value="Unassembled WGS sequence"/>
</dbReference>
<gene>
    <name evidence="7" type="ORF">QE152_g4294</name>
</gene>
<dbReference type="InterPro" id="IPR025941">
    <property type="entry name" value="Vps8_central_dom"/>
</dbReference>
<dbReference type="AlphaFoldDB" id="A0AAW1N1T4"/>
<evidence type="ECO:0000256" key="5">
    <source>
        <dbReference type="SAM" id="MobiDB-lite"/>
    </source>
</evidence>
<dbReference type="Pfam" id="PF12816">
    <property type="entry name" value="TPR_Vps8"/>
    <property type="match status" value="1"/>
</dbReference>
<dbReference type="InterPro" id="IPR013083">
    <property type="entry name" value="Znf_RING/FYVE/PHD"/>
</dbReference>
<evidence type="ECO:0000256" key="3">
    <source>
        <dbReference type="ARBA" id="ARBA00022833"/>
    </source>
</evidence>
<evidence type="ECO:0000256" key="4">
    <source>
        <dbReference type="PROSITE-ProRule" id="PRU00175"/>
    </source>
</evidence>
<name>A0AAW1N1T4_POPJA</name>
<evidence type="ECO:0000256" key="1">
    <source>
        <dbReference type="ARBA" id="ARBA00009422"/>
    </source>
</evidence>
<comment type="similarity">
    <text evidence="1">Belongs to the VPS8 family.</text>
</comment>
<dbReference type="GO" id="GO:0005770">
    <property type="term" value="C:late endosome"/>
    <property type="evidence" value="ECO:0007669"/>
    <property type="project" value="TreeGrafter"/>
</dbReference>
<proteinExistence type="inferred from homology"/>
<evidence type="ECO:0000259" key="6">
    <source>
        <dbReference type="PROSITE" id="PS50089"/>
    </source>
</evidence>